<feature type="region of interest" description="Disordered" evidence="1">
    <location>
        <begin position="1"/>
        <end position="84"/>
    </location>
</feature>
<dbReference type="SUPFAM" id="SSF56112">
    <property type="entry name" value="Protein kinase-like (PK-like)"/>
    <property type="match status" value="1"/>
</dbReference>
<dbReference type="Gene3D" id="1.10.510.10">
    <property type="entry name" value="Transferase(Phosphotransferase) domain 1"/>
    <property type="match status" value="1"/>
</dbReference>
<dbReference type="AlphaFoldDB" id="A0ABD3LGP6"/>
<sequence>MCKTKMAVEATEPARRPPSSSSPRRPPTSSPRLSASQTPRFAPASSDPSPSASSSGGYYTSTSFPKHSSGTGASTGTGSSSLSGFRHSLPDNPVIYDFSELRSATNNFLAKPRHSSSSSSCWRCSLRGKDVVVFRRKFRRKIETSSLKELLGMICRSHLVSIAKLLGASVSGDNIFLAYEFVDGASLSDCLRNPKIPNFTVLGTWMSRMQVAADVAHGLDYIHNNTGLNMILVHNHIKSSSVLVTEPSFRAKICHFGTAQLCGEEDENDVLRMRAAAAAAEAEAQGGGGGGCGEITEEGAGEGPSASPRLKRSDSRRMQFEGARGYMSPEFRVTGVATQKSDVYSFGVVLLELLSGEEPFKYKYNKESREFVRTSIIDTARAAVDGDGGGGAEGRLRKWVDRRLSDSFPVEVAEKLVRLGLECVEADPDRRPDMSRVEGKVSKLYMQSKSWSNSINVPTNISVSIGPR</sequence>
<proteinExistence type="predicted"/>
<evidence type="ECO:0000256" key="1">
    <source>
        <dbReference type="SAM" id="MobiDB-lite"/>
    </source>
</evidence>
<organism evidence="3 4">
    <name type="scientific">Eucalyptus globulus</name>
    <name type="common">Tasmanian blue gum</name>
    <dbReference type="NCBI Taxonomy" id="34317"/>
    <lineage>
        <taxon>Eukaryota</taxon>
        <taxon>Viridiplantae</taxon>
        <taxon>Streptophyta</taxon>
        <taxon>Embryophyta</taxon>
        <taxon>Tracheophyta</taxon>
        <taxon>Spermatophyta</taxon>
        <taxon>Magnoliopsida</taxon>
        <taxon>eudicotyledons</taxon>
        <taxon>Gunneridae</taxon>
        <taxon>Pentapetalae</taxon>
        <taxon>rosids</taxon>
        <taxon>malvids</taxon>
        <taxon>Myrtales</taxon>
        <taxon>Myrtaceae</taxon>
        <taxon>Myrtoideae</taxon>
        <taxon>Eucalypteae</taxon>
        <taxon>Eucalyptus</taxon>
    </lineage>
</organism>
<dbReference type="Pfam" id="PF07714">
    <property type="entry name" value="PK_Tyr_Ser-Thr"/>
    <property type="match status" value="1"/>
</dbReference>
<evidence type="ECO:0000313" key="4">
    <source>
        <dbReference type="Proteomes" id="UP001634007"/>
    </source>
</evidence>
<dbReference type="EMBL" id="JBJKBG010000002">
    <property type="protein sequence ID" value="KAL3750970.1"/>
    <property type="molecule type" value="Genomic_DNA"/>
</dbReference>
<comment type="caution">
    <text evidence="3">The sequence shown here is derived from an EMBL/GenBank/DDBJ whole genome shotgun (WGS) entry which is preliminary data.</text>
</comment>
<dbReference type="PANTHER" id="PTHR46863">
    <property type="entry name" value="OS09G0572100 PROTEIN"/>
    <property type="match status" value="1"/>
</dbReference>
<dbReference type="Proteomes" id="UP001634007">
    <property type="component" value="Unassembled WGS sequence"/>
</dbReference>
<evidence type="ECO:0000313" key="3">
    <source>
        <dbReference type="EMBL" id="KAL3750970.1"/>
    </source>
</evidence>
<dbReference type="PANTHER" id="PTHR46863:SF1">
    <property type="entry name" value="PROTEIN KINASE SUPERFAMILY PROTEIN"/>
    <property type="match status" value="1"/>
</dbReference>
<evidence type="ECO:0000259" key="2">
    <source>
        <dbReference type="PROSITE" id="PS50011"/>
    </source>
</evidence>
<keyword evidence="4" id="KW-1185">Reference proteome</keyword>
<name>A0ABD3LGP6_EUCGL</name>
<dbReference type="InterPro" id="IPR011009">
    <property type="entry name" value="Kinase-like_dom_sf"/>
</dbReference>
<feature type="compositionally biased region" description="Low complexity" evidence="1">
    <location>
        <begin position="44"/>
        <end position="84"/>
    </location>
</feature>
<gene>
    <name evidence="3" type="ORF">ACJRO7_011882</name>
</gene>
<reference evidence="3 4" key="1">
    <citation type="submission" date="2024-11" db="EMBL/GenBank/DDBJ databases">
        <title>Chromosome-level genome assembly of Eucalyptus globulus Labill. provides insights into its genome evolution.</title>
        <authorList>
            <person name="Li X."/>
        </authorList>
    </citation>
    <scope>NUCLEOTIDE SEQUENCE [LARGE SCALE GENOMIC DNA]</scope>
    <source>
        <strain evidence="3">CL2024</strain>
        <tissue evidence="3">Fresh tender leaves</tissue>
    </source>
</reference>
<accession>A0ABD3LGP6</accession>
<protein>
    <recommendedName>
        <fullName evidence="2">Protein kinase domain-containing protein</fullName>
    </recommendedName>
</protein>
<dbReference type="PROSITE" id="PS50011">
    <property type="entry name" value="PROTEIN_KINASE_DOM"/>
    <property type="match status" value="1"/>
</dbReference>
<feature type="region of interest" description="Disordered" evidence="1">
    <location>
        <begin position="285"/>
        <end position="315"/>
    </location>
</feature>
<dbReference type="InterPro" id="IPR000719">
    <property type="entry name" value="Prot_kinase_dom"/>
</dbReference>
<dbReference type="InterPro" id="IPR001245">
    <property type="entry name" value="Ser-Thr/Tyr_kinase_cat_dom"/>
</dbReference>
<feature type="domain" description="Protein kinase" evidence="2">
    <location>
        <begin position="67"/>
        <end position="446"/>
    </location>
</feature>
<dbReference type="Pfam" id="PF00069">
    <property type="entry name" value="Pkinase"/>
    <property type="match status" value="1"/>
</dbReference>